<gene>
    <name evidence="1" type="ORF">Q8A67_002936</name>
</gene>
<dbReference type="AlphaFoldDB" id="A0AA88U451"/>
<evidence type="ECO:0000313" key="1">
    <source>
        <dbReference type="EMBL" id="KAK2910803.1"/>
    </source>
</evidence>
<protein>
    <submittedName>
        <fullName evidence="1">Uncharacterized protein</fullName>
    </submittedName>
</protein>
<sequence>MGYAAGERESEVNRRFCVSNGTNCSDMSELLPTSQLKPAQTSRPLQAALNWSFIKRPVEQLPYGFIQENM</sequence>
<comment type="caution">
    <text evidence="1">The sequence shown here is derived from an EMBL/GenBank/DDBJ whole genome shotgun (WGS) entry which is preliminary data.</text>
</comment>
<keyword evidence="2" id="KW-1185">Reference proteome</keyword>
<dbReference type="EMBL" id="JAUYZG010000003">
    <property type="protein sequence ID" value="KAK2910803.1"/>
    <property type="molecule type" value="Genomic_DNA"/>
</dbReference>
<reference evidence="1" key="1">
    <citation type="submission" date="2023-08" db="EMBL/GenBank/DDBJ databases">
        <title>Chromosome-level Genome Assembly of mud carp (Cirrhinus molitorella).</title>
        <authorList>
            <person name="Liu H."/>
        </authorList>
    </citation>
    <scope>NUCLEOTIDE SEQUENCE</scope>
    <source>
        <strain evidence="1">Prfri</strain>
        <tissue evidence="1">Muscle</tissue>
    </source>
</reference>
<name>A0AA88U451_9TELE</name>
<accession>A0AA88U451</accession>
<dbReference type="Proteomes" id="UP001187343">
    <property type="component" value="Unassembled WGS sequence"/>
</dbReference>
<proteinExistence type="predicted"/>
<organism evidence="1 2">
    <name type="scientific">Cirrhinus molitorella</name>
    <name type="common">mud carp</name>
    <dbReference type="NCBI Taxonomy" id="172907"/>
    <lineage>
        <taxon>Eukaryota</taxon>
        <taxon>Metazoa</taxon>
        <taxon>Chordata</taxon>
        <taxon>Craniata</taxon>
        <taxon>Vertebrata</taxon>
        <taxon>Euteleostomi</taxon>
        <taxon>Actinopterygii</taxon>
        <taxon>Neopterygii</taxon>
        <taxon>Teleostei</taxon>
        <taxon>Ostariophysi</taxon>
        <taxon>Cypriniformes</taxon>
        <taxon>Cyprinidae</taxon>
        <taxon>Labeoninae</taxon>
        <taxon>Labeonini</taxon>
        <taxon>Cirrhinus</taxon>
    </lineage>
</organism>
<evidence type="ECO:0000313" key="2">
    <source>
        <dbReference type="Proteomes" id="UP001187343"/>
    </source>
</evidence>